<reference evidence="1 2" key="1">
    <citation type="journal article" date="2014" name="PLoS Genet.">
        <title>Phylogenetically driven sequencing of extremely halophilic archaea reveals strategies for static and dynamic osmo-response.</title>
        <authorList>
            <person name="Becker E.A."/>
            <person name="Seitzer P.M."/>
            <person name="Tritt A."/>
            <person name="Larsen D."/>
            <person name="Krusor M."/>
            <person name="Yao A.I."/>
            <person name="Wu D."/>
            <person name="Madern D."/>
            <person name="Eisen J.A."/>
            <person name="Darling A.E."/>
            <person name="Facciotti M.T."/>
        </authorList>
    </citation>
    <scope>NUCLEOTIDE SEQUENCE [LARGE SCALE GENOMIC DNA]</scope>
    <source>
        <strain evidence="1 2">JCM 13552</strain>
    </source>
</reference>
<sequence>MISTCTSAVPVELDSGTALYDYQCQEHVVVAVIDSTGITVQRAAGQVGLPRSLFERNYDLRWIPGDGCLEWSA</sequence>
<evidence type="ECO:0000313" key="2">
    <source>
        <dbReference type="Proteomes" id="UP000011680"/>
    </source>
</evidence>
<comment type="caution">
    <text evidence="1">The sequence shown here is derived from an EMBL/GenBank/DDBJ whole genome shotgun (WGS) entry which is preliminary data.</text>
</comment>
<dbReference type="EMBL" id="AOMF01000119">
    <property type="protein sequence ID" value="EMA54981.1"/>
    <property type="molecule type" value="Genomic_DNA"/>
</dbReference>
<dbReference type="Proteomes" id="UP000011680">
    <property type="component" value="Unassembled WGS sequence"/>
</dbReference>
<dbReference type="AlphaFoldDB" id="M0NAU5"/>
<evidence type="ECO:0000313" key="1">
    <source>
        <dbReference type="EMBL" id="EMA54981.1"/>
    </source>
</evidence>
<protein>
    <submittedName>
        <fullName evidence="1">Uncharacterized protein</fullName>
    </submittedName>
</protein>
<dbReference type="RefSeq" id="WP_007738562.1">
    <property type="nucleotide sequence ID" value="NZ_AOMF01000119.1"/>
</dbReference>
<gene>
    <name evidence="1" type="ORF">C451_05690</name>
</gene>
<keyword evidence="2" id="KW-1185">Reference proteome</keyword>
<proteinExistence type="predicted"/>
<accession>M0NAU5</accession>
<name>M0NAU5_9EURY</name>
<organism evidence="1 2">
    <name type="scientific">Halococcus thailandensis JCM 13552</name>
    <dbReference type="NCBI Taxonomy" id="1227457"/>
    <lineage>
        <taxon>Archaea</taxon>
        <taxon>Methanobacteriati</taxon>
        <taxon>Methanobacteriota</taxon>
        <taxon>Stenosarchaea group</taxon>
        <taxon>Halobacteria</taxon>
        <taxon>Halobacteriales</taxon>
        <taxon>Halococcaceae</taxon>
        <taxon>Halococcus</taxon>
    </lineage>
</organism>